<accession>A0A6G0VL71</accession>
<organism evidence="1 2">
    <name type="scientific">Aphis craccivora</name>
    <name type="common">Cowpea aphid</name>
    <dbReference type="NCBI Taxonomy" id="307492"/>
    <lineage>
        <taxon>Eukaryota</taxon>
        <taxon>Metazoa</taxon>
        <taxon>Ecdysozoa</taxon>
        <taxon>Arthropoda</taxon>
        <taxon>Hexapoda</taxon>
        <taxon>Insecta</taxon>
        <taxon>Pterygota</taxon>
        <taxon>Neoptera</taxon>
        <taxon>Paraneoptera</taxon>
        <taxon>Hemiptera</taxon>
        <taxon>Sternorrhyncha</taxon>
        <taxon>Aphidomorpha</taxon>
        <taxon>Aphidoidea</taxon>
        <taxon>Aphididae</taxon>
        <taxon>Aphidini</taxon>
        <taxon>Aphis</taxon>
        <taxon>Aphis</taxon>
    </lineage>
</organism>
<proteinExistence type="predicted"/>
<dbReference type="Proteomes" id="UP000478052">
    <property type="component" value="Unassembled WGS sequence"/>
</dbReference>
<keyword evidence="1" id="KW-0067">ATP-binding</keyword>
<feature type="non-terminal residue" evidence="1">
    <location>
        <position position="137"/>
    </location>
</feature>
<name>A0A6G0VL71_APHCR</name>
<dbReference type="AlphaFoldDB" id="A0A6G0VL71"/>
<keyword evidence="1" id="KW-0547">Nucleotide-binding</keyword>
<keyword evidence="2" id="KW-1185">Reference proteome</keyword>
<evidence type="ECO:0000313" key="2">
    <source>
        <dbReference type="Proteomes" id="UP000478052"/>
    </source>
</evidence>
<sequence>MCLPIDELAILSINLSESIQISFSIDISINGLRCSWCKEDQSLQVKAMRKKVIEALVITECARGCIVIIKRITLIQTDYPFETIIDHSRDWLERRMFFTWIVLCHMYKKNLDFHLRLLMPGQRRVGQLAIYINRAPP</sequence>
<keyword evidence="1" id="KW-0347">Helicase</keyword>
<dbReference type="GO" id="GO:0004386">
    <property type="term" value="F:helicase activity"/>
    <property type="evidence" value="ECO:0007669"/>
    <property type="project" value="UniProtKB-KW"/>
</dbReference>
<protein>
    <submittedName>
        <fullName evidence="1">ATP-dependent DNA helicase PIF1-like</fullName>
    </submittedName>
</protein>
<evidence type="ECO:0000313" key="1">
    <source>
        <dbReference type="EMBL" id="KAF0696881.1"/>
    </source>
</evidence>
<keyword evidence="1" id="KW-0378">Hydrolase</keyword>
<gene>
    <name evidence="1" type="ORF">FWK35_00029364</name>
</gene>
<comment type="caution">
    <text evidence="1">The sequence shown here is derived from an EMBL/GenBank/DDBJ whole genome shotgun (WGS) entry which is preliminary data.</text>
</comment>
<reference evidence="1 2" key="1">
    <citation type="submission" date="2019-08" db="EMBL/GenBank/DDBJ databases">
        <title>Whole genome of Aphis craccivora.</title>
        <authorList>
            <person name="Voronova N.V."/>
            <person name="Shulinski R.S."/>
            <person name="Bandarenka Y.V."/>
            <person name="Zhorov D.G."/>
            <person name="Warner D."/>
        </authorList>
    </citation>
    <scope>NUCLEOTIDE SEQUENCE [LARGE SCALE GENOMIC DNA]</scope>
    <source>
        <strain evidence="1">180601</strain>
        <tissue evidence="1">Whole Body</tissue>
    </source>
</reference>
<dbReference type="EMBL" id="VUJU01015121">
    <property type="protein sequence ID" value="KAF0696881.1"/>
    <property type="molecule type" value="Genomic_DNA"/>
</dbReference>